<dbReference type="PANTHER" id="PTHR12128">
    <property type="entry name" value="DIHYDRODIPICOLINATE SYNTHASE"/>
    <property type="match status" value="1"/>
</dbReference>
<evidence type="ECO:0000256" key="8">
    <source>
        <dbReference type="ARBA" id="ARBA00023154"/>
    </source>
</evidence>
<evidence type="ECO:0000256" key="4">
    <source>
        <dbReference type="ARBA" id="ARBA00012086"/>
    </source>
</evidence>
<feature type="active site" description="Schiff-base intermediate with substrate" evidence="12 14">
    <location>
        <position position="173"/>
    </location>
</feature>
<comment type="function">
    <text evidence="1 12">Catalyzes the condensation of (S)-aspartate-beta-semialdehyde [(S)-ASA] and pyruvate to 4-hydroxy-tetrahydrodipicolinate (HTPA).</text>
</comment>
<feature type="site" description="Part of a proton relay during catalysis" evidence="12">
    <location>
        <position position="56"/>
    </location>
</feature>
<evidence type="ECO:0000313" key="16">
    <source>
        <dbReference type="EMBL" id="PKW13941.1"/>
    </source>
</evidence>
<keyword evidence="10 12" id="KW-0704">Schiff base</keyword>
<dbReference type="InterPro" id="IPR005263">
    <property type="entry name" value="DapA"/>
</dbReference>
<reference evidence="16" key="1">
    <citation type="submission" date="2017-12" db="EMBL/GenBank/DDBJ databases">
        <title>Sequencing the genomes of 1000 Actinobacteria strains.</title>
        <authorList>
            <person name="Klenk H.-P."/>
        </authorList>
    </citation>
    <scope>NUCLEOTIDE SEQUENCE [LARGE SCALE GENOMIC DNA]</scope>
    <source>
        <strain evidence="16">DSM 44228</strain>
    </source>
</reference>
<evidence type="ECO:0000256" key="1">
    <source>
        <dbReference type="ARBA" id="ARBA00003294"/>
    </source>
</evidence>
<feature type="active site" description="Proton donor/acceptor" evidence="12 14">
    <location>
        <position position="145"/>
    </location>
</feature>
<dbReference type="PRINTS" id="PR00146">
    <property type="entry name" value="DHPICSNTHASE"/>
</dbReference>
<evidence type="ECO:0000256" key="14">
    <source>
        <dbReference type="PIRSR" id="PIRSR001365-1"/>
    </source>
</evidence>
<dbReference type="UniPathway" id="UPA00034">
    <property type="reaction ID" value="UER00017"/>
</dbReference>
<keyword evidence="17" id="KW-1185">Reference proteome</keyword>
<evidence type="ECO:0000256" key="3">
    <source>
        <dbReference type="ARBA" id="ARBA00007592"/>
    </source>
</evidence>
<dbReference type="InterPro" id="IPR013785">
    <property type="entry name" value="Aldolase_TIM"/>
</dbReference>
<dbReference type="AlphaFoldDB" id="A0A2N3XTJ9"/>
<dbReference type="PIRSF" id="PIRSF001365">
    <property type="entry name" value="DHDPS"/>
    <property type="match status" value="1"/>
</dbReference>
<evidence type="ECO:0000256" key="5">
    <source>
        <dbReference type="ARBA" id="ARBA00022490"/>
    </source>
</evidence>
<comment type="pathway">
    <text evidence="2 12">Amino-acid biosynthesis; L-lysine biosynthesis via DAP pathway; (S)-tetrahydrodipicolinate from L-aspartate: step 3/4.</text>
</comment>
<dbReference type="HAMAP" id="MF_00418">
    <property type="entry name" value="DapA"/>
    <property type="match status" value="1"/>
</dbReference>
<keyword evidence="7 12" id="KW-0220">Diaminopimelate biosynthesis</keyword>
<comment type="subunit">
    <text evidence="12">Homotetramer; dimer of dimers.</text>
</comment>
<dbReference type="RefSeq" id="WP_237710677.1">
    <property type="nucleotide sequence ID" value="NZ_CP061007.1"/>
</dbReference>
<dbReference type="NCBIfam" id="TIGR00674">
    <property type="entry name" value="dapA"/>
    <property type="match status" value="1"/>
</dbReference>
<dbReference type="CDD" id="cd00950">
    <property type="entry name" value="DHDPS"/>
    <property type="match status" value="1"/>
</dbReference>
<dbReference type="PROSITE" id="PS00665">
    <property type="entry name" value="DHDPS_1"/>
    <property type="match status" value="1"/>
</dbReference>
<comment type="caution">
    <text evidence="12">Was originally thought to be a dihydrodipicolinate synthase (DHDPS), catalyzing the condensation of (S)-aspartate-beta-semialdehyde [(S)-ASA] and pyruvate to dihydrodipicolinate (DHDP). However, it was shown in E.coli that the product of the enzymatic reaction is not dihydrodipicolinate but in fact (4S)-4-hydroxy-2,3,4,5-tetrahydro-(2S)-dipicolinic acid (HTPA), and that the consecutive dehydration reaction leading to DHDP is not spontaneous but catalyzed by DapB.</text>
</comment>
<keyword evidence="9 12" id="KW-0456">Lyase</keyword>
<keyword evidence="6 12" id="KW-0028">Amino-acid biosynthesis</keyword>
<dbReference type="SUPFAM" id="SSF51569">
    <property type="entry name" value="Aldolase"/>
    <property type="match status" value="1"/>
</dbReference>
<evidence type="ECO:0000256" key="6">
    <source>
        <dbReference type="ARBA" id="ARBA00022605"/>
    </source>
</evidence>
<evidence type="ECO:0000256" key="12">
    <source>
        <dbReference type="HAMAP-Rule" id="MF_00418"/>
    </source>
</evidence>
<feature type="binding site" evidence="12 15">
    <location>
        <position position="208"/>
    </location>
    <ligand>
        <name>pyruvate</name>
        <dbReference type="ChEBI" id="CHEBI:15361"/>
    </ligand>
</feature>
<dbReference type="STRING" id="994479.GCA_000194155_04217"/>
<feature type="binding site" evidence="12 15">
    <location>
        <position position="57"/>
    </location>
    <ligand>
        <name>pyruvate</name>
        <dbReference type="ChEBI" id="CHEBI:15361"/>
    </ligand>
</feature>
<dbReference type="InterPro" id="IPR002220">
    <property type="entry name" value="DapA-like"/>
</dbReference>
<protein>
    <recommendedName>
        <fullName evidence="4 12">4-hydroxy-tetrahydrodipicolinate synthase</fullName>
        <shortName evidence="12">HTPA synthase</shortName>
        <ecNumber evidence="4 12">4.3.3.7</ecNumber>
    </recommendedName>
</protein>
<dbReference type="EMBL" id="PJNB01000001">
    <property type="protein sequence ID" value="PKW13941.1"/>
    <property type="molecule type" value="Genomic_DNA"/>
</dbReference>
<evidence type="ECO:0000256" key="11">
    <source>
        <dbReference type="ARBA" id="ARBA00047836"/>
    </source>
</evidence>
<accession>A0A2N3XTJ9</accession>
<dbReference type="SMART" id="SM01130">
    <property type="entry name" value="DHDPS"/>
    <property type="match status" value="1"/>
</dbReference>
<sequence length="290" mass="30976">MTARLEEQNAVMSLGSVITAIVTPFDDEMRVDESAFLALFRHLIDHGSDGIVVCGTTGEAPTLTDEEHLRLIELACAERPAGATVIASTGSNNTVHACEMTERATELGADAVLSVTPYYNRPNRRGLVRHFTEIARATDKPVVLYNVPSRIGLSLPHDLLAELAQVEHIDYVKQADNAALAQIDGLGLYAGNDDGFATALDLGGLGGILVASHLVGPQMRRMVDEPEHRAEIDAALKPLYAALSVTTNPIPVKAALNLIGHRVGGLRLPLVDADESELAVIRKGLQEVGL</sequence>
<name>A0A2N3XTJ9_SACSN</name>
<evidence type="ECO:0000256" key="2">
    <source>
        <dbReference type="ARBA" id="ARBA00005120"/>
    </source>
</evidence>
<dbReference type="GO" id="GO:0009089">
    <property type="term" value="P:lysine biosynthetic process via diaminopimelate"/>
    <property type="evidence" value="ECO:0007669"/>
    <property type="project" value="UniProtKB-UniRule"/>
</dbReference>
<dbReference type="PANTHER" id="PTHR12128:SF66">
    <property type="entry name" value="4-HYDROXY-2-OXOGLUTARATE ALDOLASE, MITOCHONDRIAL"/>
    <property type="match status" value="1"/>
</dbReference>
<dbReference type="GO" id="GO:0008840">
    <property type="term" value="F:4-hydroxy-tetrahydrodipicolinate synthase activity"/>
    <property type="evidence" value="ECO:0007669"/>
    <property type="project" value="UniProtKB-UniRule"/>
</dbReference>
<proteinExistence type="inferred from homology"/>
<comment type="subcellular location">
    <subcellularLocation>
        <location evidence="12">Cytoplasm</location>
    </subcellularLocation>
</comment>
<dbReference type="EC" id="4.3.3.7" evidence="4 12"/>
<dbReference type="Gene3D" id="3.20.20.70">
    <property type="entry name" value="Aldolase class I"/>
    <property type="match status" value="1"/>
</dbReference>
<dbReference type="Pfam" id="PF00701">
    <property type="entry name" value="DHDPS"/>
    <property type="match status" value="1"/>
</dbReference>
<evidence type="ECO:0000256" key="10">
    <source>
        <dbReference type="ARBA" id="ARBA00023270"/>
    </source>
</evidence>
<evidence type="ECO:0000256" key="9">
    <source>
        <dbReference type="ARBA" id="ARBA00023239"/>
    </source>
</evidence>
<evidence type="ECO:0000256" key="7">
    <source>
        <dbReference type="ARBA" id="ARBA00022915"/>
    </source>
</evidence>
<gene>
    <name evidence="12" type="primary">dapA</name>
    <name evidence="16" type="ORF">A8926_1511</name>
</gene>
<keyword evidence="8 12" id="KW-0457">Lysine biosynthesis</keyword>
<dbReference type="GO" id="GO:0019877">
    <property type="term" value="P:diaminopimelate biosynthetic process"/>
    <property type="evidence" value="ECO:0007669"/>
    <property type="project" value="UniProtKB-UniRule"/>
</dbReference>
<dbReference type="GO" id="GO:0005829">
    <property type="term" value="C:cytosol"/>
    <property type="evidence" value="ECO:0007669"/>
    <property type="project" value="TreeGrafter"/>
</dbReference>
<comment type="caution">
    <text evidence="16">The sequence shown here is derived from an EMBL/GenBank/DDBJ whole genome shotgun (WGS) entry which is preliminary data.</text>
</comment>
<organism evidence="16 17">
    <name type="scientific">Saccharopolyspora spinosa</name>
    <dbReference type="NCBI Taxonomy" id="60894"/>
    <lineage>
        <taxon>Bacteria</taxon>
        <taxon>Bacillati</taxon>
        <taxon>Actinomycetota</taxon>
        <taxon>Actinomycetes</taxon>
        <taxon>Pseudonocardiales</taxon>
        <taxon>Pseudonocardiaceae</taxon>
        <taxon>Saccharopolyspora</taxon>
    </lineage>
</organism>
<comment type="catalytic activity">
    <reaction evidence="11 12">
        <text>L-aspartate 4-semialdehyde + pyruvate = (2S,4S)-4-hydroxy-2,3,4,5-tetrahydrodipicolinate + H2O + H(+)</text>
        <dbReference type="Rhea" id="RHEA:34171"/>
        <dbReference type="ChEBI" id="CHEBI:15361"/>
        <dbReference type="ChEBI" id="CHEBI:15377"/>
        <dbReference type="ChEBI" id="CHEBI:15378"/>
        <dbReference type="ChEBI" id="CHEBI:67139"/>
        <dbReference type="ChEBI" id="CHEBI:537519"/>
        <dbReference type="EC" id="4.3.3.7"/>
    </reaction>
</comment>
<dbReference type="InterPro" id="IPR020624">
    <property type="entry name" value="Schiff_base-form_aldolases_CS"/>
</dbReference>
<keyword evidence="5 12" id="KW-0963">Cytoplasm</keyword>
<evidence type="ECO:0000313" key="17">
    <source>
        <dbReference type="Proteomes" id="UP000233786"/>
    </source>
</evidence>
<dbReference type="Proteomes" id="UP000233786">
    <property type="component" value="Unassembled WGS sequence"/>
</dbReference>
<evidence type="ECO:0000256" key="13">
    <source>
        <dbReference type="PIRNR" id="PIRNR001365"/>
    </source>
</evidence>
<comment type="similarity">
    <text evidence="3 12 13">Belongs to the DapA family.</text>
</comment>
<feature type="site" description="Part of a proton relay during catalysis" evidence="12">
    <location>
        <position position="119"/>
    </location>
</feature>
<evidence type="ECO:0000256" key="15">
    <source>
        <dbReference type="PIRSR" id="PIRSR001365-2"/>
    </source>
</evidence>